<dbReference type="InterPro" id="IPR050196">
    <property type="entry name" value="Cytochrome_P450_Monoox"/>
</dbReference>
<proteinExistence type="inferred from homology"/>
<evidence type="ECO:0000256" key="7">
    <source>
        <dbReference type="RuleBase" id="RU000461"/>
    </source>
</evidence>
<dbReference type="InterPro" id="IPR036396">
    <property type="entry name" value="Cyt_P450_sf"/>
</dbReference>
<evidence type="ECO:0000256" key="5">
    <source>
        <dbReference type="ARBA" id="ARBA00023004"/>
    </source>
</evidence>
<dbReference type="PROSITE" id="PS00086">
    <property type="entry name" value="CYTOCHROME_P450"/>
    <property type="match status" value="1"/>
</dbReference>
<sequence>MTSPLKVPVQMPKEKWISGHLTSFKQDPLAFLDQIQKEDTDIVRLRFGHQNIYHIKDPDILKEVLVTKADYFKKAKSFAVLKAFVGEGLLTSEGEVHKQQRRRMQPSFTESHLSSYVMVMEEETKEMMANWKLDTPFNIHTELMNVALGIICRTMFGTDVNKDYLTISQAIDEIMTTSTKRIRSLIKIPLSVPTKENKKYVQSILALENVISSIIQKRREQPTPTRTDLLSILMESRDKDGNVMSERQLRDEVMTIFLAGHETTANAMGWTMYHVATHPNVERKIMDEIQEVVGNSNLTYEHAKQLTYLKAAIHEAIRLHPPAWLFGREAKESITIGENWGLHKGDVVHISPYVMHRQKQYYQEPDTFVPERFLDDSLKHNPRFTYLPFGGGARSCIGNHFSIIEATVVLATIYRYNSINLDKNYPVIPNPLITLRPKEGIMVTVNDS</sequence>
<reference evidence="8 9" key="1">
    <citation type="submission" date="2024-09" db="EMBL/GenBank/DDBJ databases">
        <authorList>
            <person name="Sun Q."/>
            <person name="Mori K."/>
        </authorList>
    </citation>
    <scope>NUCLEOTIDE SEQUENCE [LARGE SCALE GENOMIC DNA]</scope>
    <source>
        <strain evidence="8 9">NCAIM B.02529</strain>
    </source>
</reference>
<comment type="similarity">
    <text evidence="1 7">Belongs to the cytochrome P450 family.</text>
</comment>
<keyword evidence="4 7" id="KW-0560">Oxidoreductase</keyword>
<evidence type="ECO:0000256" key="2">
    <source>
        <dbReference type="ARBA" id="ARBA00022617"/>
    </source>
</evidence>
<dbReference type="InterPro" id="IPR002401">
    <property type="entry name" value="Cyt_P450_E_grp-I"/>
</dbReference>
<gene>
    <name evidence="8" type="ORF">ACFFGV_05535</name>
</gene>
<keyword evidence="2 7" id="KW-0349">Heme</keyword>
<dbReference type="EMBL" id="JBHLTP010000003">
    <property type="protein sequence ID" value="MFC0523056.1"/>
    <property type="molecule type" value="Genomic_DNA"/>
</dbReference>
<dbReference type="Pfam" id="PF00067">
    <property type="entry name" value="p450"/>
    <property type="match status" value="1"/>
</dbReference>
<keyword evidence="5 7" id="KW-0408">Iron</keyword>
<keyword evidence="9" id="KW-1185">Reference proteome</keyword>
<comment type="caution">
    <text evidence="8">The sequence shown here is derived from an EMBL/GenBank/DDBJ whole genome shotgun (WGS) entry which is preliminary data.</text>
</comment>
<dbReference type="CDD" id="cd20620">
    <property type="entry name" value="CYP132-like"/>
    <property type="match status" value="1"/>
</dbReference>
<dbReference type="RefSeq" id="WP_377345590.1">
    <property type="nucleotide sequence ID" value="NZ_JBHLTP010000003.1"/>
</dbReference>
<dbReference type="Proteomes" id="UP001589836">
    <property type="component" value="Unassembled WGS sequence"/>
</dbReference>
<dbReference type="InterPro" id="IPR017972">
    <property type="entry name" value="Cyt_P450_CS"/>
</dbReference>
<keyword evidence="6 7" id="KW-0503">Monooxygenase</keyword>
<dbReference type="PRINTS" id="PR00385">
    <property type="entry name" value="P450"/>
</dbReference>
<evidence type="ECO:0000256" key="6">
    <source>
        <dbReference type="ARBA" id="ARBA00023033"/>
    </source>
</evidence>
<dbReference type="PRINTS" id="PR00463">
    <property type="entry name" value="EP450I"/>
</dbReference>
<keyword evidence="3 7" id="KW-0479">Metal-binding</keyword>
<dbReference type="PANTHER" id="PTHR24291:SF50">
    <property type="entry name" value="BIFUNCTIONAL ALBAFLAVENONE MONOOXYGENASE_TERPENE SYNTHASE"/>
    <property type="match status" value="1"/>
</dbReference>
<dbReference type="InterPro" id="IPR001128">
    <property type="entry name" value="Cyt_P450"/>
</dbReference>
<evidence type="ECO:0000256" key="3">
    <source>
        <dbReference type="ARBA" id="ARBA00022723"/>
    </source>
</evidence>
<dbReference type="Gene3D" id="1.10.630.10">
    <property type="entry name" value="Cytochrome P450"/>
    <property type="match status" value="1"/>
</dbReference>
<dbReference type="SUPFAM" id="SSF48264">
    <property type="entry name" value="Cytochrome P450"/>
    <property type="match status" value="1"/>
</dbReference>
<evidence type="ECO:0000313" key="9">
    <source>
        <dbReference type="Proteomes" id="UP001589836"/>
    </source>
</evidence>
<name>A0ABV6LKX1_9BACI</name>
<organism evidence="8 9">
    <name type="scientific">Pontibacillus salicampi</name>
    <dbReference type="NCBI Taxonomy" id="1449801"/>
    <lineage>
        <taxon>Bacteria</taxon>
        <taxon>Bacillati</taxon>
        <taxon>Bacillota</taxon>
        <taxon>Bacilli</taxon>
        <taxon>Bacillales</taxon>
        <taxon>Bacillaceae</taxon>
        <taxon>Pontibacillus</taxon>
    </lineage>
</organism>
<protein>
    <submittedName>
        <fullName evidence="8">Cytochrome P450</fullName>
    </submittedName>
</protein>
<accession>A0ABV6LKX1</accession>
<evidence type="ECO:0000313" key="8">
    <source>
        <dbReference type="EMBL" id="MFC0523056.1"/>
    </source>
</evidence>
<evidence type="ECO:0000256" key="1">
    <source>
        <dbReference type="ARBA" id="ARBA00010617"/>
    </source>
</evidence>
<evidence type="ECO:0000256" key="4">
    <source>
        <dbReference type="ARBA" id="ARBA00023002"/>
    </source>
</evidence>
<dbReference type="PANTHER" id="PTHR24291">
    <property type="entry name" value="CYTOCHROME P450 FAMILY 4"/>
    <property type="match status" value="1"/>
</dbReference>